<dbReference type="Proteomes" id="UP000282582">
    <property type="component" value="Unassembled WGS sequence"/>
</dbReference>
<dbReference type="EMBL" id="QWIK01001619">
    <property type="protein sequence ID" value="RMX93454.1"/>
    <property type="molecule type" value="Genomic_DNA"/>
</dbReference>
<evidence type="ECO:0000313" key="1">
    <source>
        <dbReference type="EMBL" id="RMX93454.1"/>
    </source>
</evidence>
<evidence type="ECO:0000313" key="2">
    <source>
        <dbReference type="Proteomes" id="UP000282582"/>
    </source>
</evidence>
<protein>
    <submittedName>
        <fullName evidence="1">Uncharacterized protein</fullName>
    </submittedName>
</protein>
<accession>A0A3M6XRL5</accession>
<sequence>MRLVLPHRQPGRKKREDWANASLFWKMFWRTKTLRVSQCLSWRTSRTGRIVSRW</sequence>
<comment type="caution">
    <text evidence="1">The sequence shown here is derived from an EMBL/GenBank/DDBJ whole genome shotgun (WGS) entry which is preliminary data.</text>
</comment>
<gene>
    <name evidence="1" type="ORF">D0868_12845</name>
</gene>
<organism evidence="1 2">
    <name type="scientific">Hortaea werneckii</name>
    <name type="common">Black yeast</name>
    <name type="synonym">Cladosporium werneckii</name>
    <dbReference type="NCBI Taxonomy" id="91943"/>
    <lineage>
        <taxon>Eukaryota</taxon>
        <taxon>Fungi</taxon>
        <taxon>Dikarya</taxon>
        <taxon>Ascomycota</taxon>
        <taxon>Pezizomycotina</taxon>
        <taxon>Dothideomycetes</taxon>
        <taxon>Dothideomycetidae</taxon>
        <taxon>Mycosphaerellales</taxon>
        <taxon>Teratosphaeriaceae</taxon>
        <taxon>Hortaea</taxon>
    </lineage>
</organism>
<dbReference type="AlphaFoldDB" id="A0A3M6XRL5"/>
<reference evidence="1 2" key="1">
    <citation type="journal article" date="2018" name="BMC Genomics">
        <title>Genomic evidence for intraspecific hybridization in a clonal and extremely halotolerant yeast.</title>
        <authorList>
            <person name="Gostincar C."/>
            <person name="Stajich J.E."/>
            <person name="Zupancic J."/>
            <person name="Zalar P."/>
            <person name="Gunde-Cimerman N."/>
        </authorList>
    </citation>
    <scope>NUCLEOTIDE SEQUENCE [LARGE SCALE GENOMIC DNA]</scope>
    <source>
        <strain evidence="1 2">EXF-6654</strain>
    </source>
</reference>
<name>A0A3M6XRL5_HORWE</name>
<proteinExistence type="predicted"/>